<organism evidence="3">
    <name type="scientific">Caulobacter sp. 602-2</name>
    <dbReference type="NCBI Taxonomy" id="2710887"/>
    <lineage>
        <taxon>Bacteria</taxon>
        <taxon>Pseudomonadati</taxon>
        <taxon>Pseudomonadota</taxon>
        <taxon>Alphaproteobacteria</taxon>
        <taxon>Caulobacterales</taxon>
        <taxon>Caulobacteraceae</taxon>
        <taxon>Caulobacter</taxon>
    </lineage>
</organism>
<dbReference type="EMBL" id="JAAKGT010000013">
    <property type="protein sequence ID" value="NGM52053.1"/>
    <property type="molecule type" value="Genomic_DNA"/>
</dbReference>
<dbReference type="RefSeq" id="WP_165262051.1">
    <property type="nucleotide sequence ID" value="NZ_JAAKGT010000013.1"/>
</dbReference>
<dbReference type="AlphaFoldDB" id="A0A6G4R2V7"/>
<evidence type="ECO:0000256" key="2">
    <source>
        <dbReference type="SAM" id="SignalP"/>
    </source>
</evidence>
<evidence type="ECO:0000313" key="3">
    <source>
        <dbReference type="EMBL" id="NGM52053.1"/>
    </source>
</evidence>
<name>A0A6G4R2V7_9CAUL</name>
<gene>
    <name evidence="3" type="ORF">G5B46_20780</name>
</gene>
<feature type="chain" id="PRO_5026149884" description="EF-hand domain-containing protein" evidence="2">
    <location>
        <begin position="20"/>
        <end position="124"/>
    </location>
</feature>
<evidence type="ECO:0000256" key="1">
    <source>
        <dbReference type="SAM" id="MobiDB-lite"/>
    </source>
</evidence>
<keyword evidence="2" id="KW-0732">Signal</keyword>
<comment type="caution">
    <text evidence="3">The sequence shown here is derived from an EMBL/GenBank/DDBJ whole genome shotgun (WGS) entry which is preliminary data.</text>
</comment>
<reference evidence="3" key="1">
    <citation type="submission" date="2020-02" db="EMBL/GenBank/DDBJ databases">
        <authorList>
            <person name="Gao J."/>
            <person name="Sun J."/>
        </authorList>
    </citation>
    <scope>NUCLEOTIDE SEQUENCE</scope>
    <source>
        <strain evidence="3">602-2</strain>
    </source>
</reference>
<evidence type="ECO:0008006" key="4">
    <source>
        <dbReference type="Google" id="ProtNLM"/>
    </source>
</evidence>
<feature type="signal peptide" evidence="2">
    <location>
        <begin position="1"/>
        <end position="19"/>
    </location>
</feature>
<proteinExistence type="predicted"/>
<sequence>MIRLAALALPLLLAAPAMAQAPAASPLAPQRLVLNLADRDGDGVVSPAEAAEQLASQNAAELPAAEPESAPHRGPRFRPASAKTERADEAGFPGLSMKRRFVEASEFEQALEYRFLEELKERRK</sequence>
<protein>
    <recommendedName>
        <fullName evidence="4">EF-hand domain-containing protein</fullName>
    </recommendedName>
</protein>
<feature type="region of interest" description="Disordered" evidence="1">
    <location>
        <begin position="44"/>
        <end position="90"/>
    </location>
</feature>
<feature type="compositionally biased region" description="Low complexity" evidence="1">
    <location>
        <begin position="59"/>
        <end position="68"/>
    </location>
</feature>
<accession>A0A6G4R2V7</accession>